<protein>
    <submittedName>
        <fullName evidence="1">Type I-U CRISPR-associated protein Cas5/Cas6</fullName>
    </submittedName>
</protein>
<dbReference type="Proteomes" id="UP000234206">
    <property type="component" value="Unassembled WGS sequence"/>
</dbReference>
<name>A0A2I1PAB6_9MICO</name>
<sequence>MTGDVPGAGLQVHVRYLHGQVRATPWNVALNSGEVEWPPSPWRIARALLSVWHLRRPGFDAALVERVAAAVAEPAWYLTPETRQGHTRHYLPLSTHRRDATGGTAKALDPHLSIDPSAPVVVHWPSPDLGEAEVEVARELFAAVTYLGRAESVVEARLVLPGTAEHVDPGSDLSSWWRPGAGGATRVLCGDGGVTRSQLEVAPADIRKAKLSLPQGARWVDYAEPGSPTVATSRAGENSRTAPTAIRWRLSTTPEMRGGIGVLATEALRRLALGRALPREREKLLAGGVGAQRQRELLRGKTVENDPVRDHMHASWFWLGDPLWGVDGASRSPMGLAHPRRTVVRDLALWVPEGLPTVDGITATLAGLVDNGYPSAGASGYVPEGFVSGSLQVMGVGDWSQVIPELAGPADTWVAETPYLPVRHRKQKRDADVERYVEDDVRRELAHRSRLWEVLGVQAPEVVSVEVGVTPADQEAARLHRRYRWSQSAASRRDAFAVRLHLARPFPGPLSLGALSHFGFGRFRPER</sequence>
<proteinExistence type="predicted"/>
<dbReference type="NCBIfam" id="TIGR02165">
    <property type="entry name" value="cas5_6_GSU0054"/>
    <property type="match status" value="1"/>
</dbReference>
<dbReference type="OrthoDB" id="9787885at2"/>
<dbReference type="AlphaFoldDB" id="A0A2I1PAB6"/>
<comment type="caution">
    <text evidence="1">The sequence shown here is derived from an EMBL/GenBank/DDBJ whole genome shotgun (WGS) entry which is preliminary data.</text>
</comment>
<organism evidence="1 2">
    <name type="scientific">Kytococcus schroeteri</name>
    <dbReference type="NCBI Taxonomy" id="138300"/>
    <lineage>
        <taxon>Bacteria</taxon>
        <taxon>Bacillati</taxon>
        <taxon>Actinomycetota</taxon>
        <taxon>Actinomycetes</taxon>
        <taxon>Micrococcales</taxon>
        <taxon>Kytococcaceae</taxon>
        <taxon>Kytococcus</taxon>
    </lineage>
</organism>
<reference evidence="1 2" key="1">
    <citation type="submission" date="2017-12" db="EMBL/GenBank/DDBJ databases">
        <title>Phylogenetic diversity of female urinary microbiome.</title>
        <authorList>
            <person name="Thomas-White K."/>
            <person name="Wolfe A.J."/>
        </authorList>
    </citation>
    <scope>NUCLEOTIDE SEQUENCE [LARGE SCALE GENOMIC DNA]</scope>
    <source>
        <strain evidence="1 2">UMB1298</strain>
    </source>
</reference>
<evidence type="ECO:0000313" key="1">
    <source>
        <dbReference type="EMBL" id="PKZ41572.1"/>
    </source>
</evidence>
<gene>
    <name evidence="1" type="primary">cas5u6u</name>
    <name evidence="1" type="ORF">CYJ76_06730</name>
</gene>
<keyword evidence="2" id="KW-1185">Reference proteome</keyword>
<dbReference type="InterPro" id="IPR019089">
    <property type="entry name" value="Cas_GSU0054"/>
</dbReference>
<dbReference type="EMBL" id="PKIZ01000011">
    <property type="protein sequence ID" value="PKZ41572.1"/>
    <property type="molecule type" value="Genomic_DNA"/>
</dbReference>
<dbReference type="RefSeq" id="WP_101849622.1">
    <property type="nucleotide sequence ID" value="NZ_PKIZ01000011.1"/>
</dbReference>
<evidence type="ECO:0000313" key="2">
    <source>
        <dbReference type="Proteomes" id="UP000234206"/>
    </source>
</evidence>
<accession>A0A2I1PAB6</accession>